<protein>
    <recommendedName>
        <fullName evidence="4">SGNH hydrolase-type esterase domain-containing protein</fullName>
    </recommendedName>
</protein>
<keyword evidence="1" id="KW-0732">Signal</keyword>
<proteinExistence type="predicted"/>
<name>A0ABP0AXC9_9PEZI</name>
<dbReference type="EMBL" id="CAWUHB010000004">
    <property type="protein sequence ID" value="CAK7211913.1"/>
    <property type="molecule type" value="Genomic_DNA"/>
</dbReference>
<dbReference type="PANTHER" id="PTHR37981:SF1">
    <property type="entry name" value="SGNH HYDROLASE-TYPE ESTERASE DOMAIN-CONTAINING PROTEIN"/>
    <property type="match status" value="1"/>
</dbReference>
<evidence type="ECO:0000313" key="2">
    <source>
        <dbReference type="EMBL" id="CAK7211913.1"/>
    </source>
</evidence>
<dbReference type="InterPro" id="IPR037460">
    <property type="entry name" value="SEST-like"/>
</dbReference>
<dbReference type="PANTHER" id="PTHR37981">
    <property type="entry name" value="LIPASE 2"/>
    <property type="match status" value="1"/>
</dbReference>
<feature type="chain" id="PRO_5047278282" description="SGNH hydrolase-type esterase domain-containing protein" evidence="1">
    <location>
        <begin position="35"/>
        <end position="527"/>
    </location>
</feature>
<dbReference type="CDD" id="cd01823">
    <property type="entry name" value="SEST_like"/>
    <property type="match status" value="1"/>
</dbReference>
<evidence type="ECO:0000313" key="3">
    <source>
        <dbReference type="Proteomes" id="UP001642405"/>
    </source>
</evidence>
<dbReference type="SUPFAM" id="SSF52266">
    <property type="entry name" value="SGNH hydrolase"/>
    <property type="match status" value="1"/>
</dbReference>
<feature type="signal peptide" evidence="1">
    <location>
        <begin position="1"/>
        <end position="34"/>
    </location>
</feature>
<reference evidence="2 3" key="1">
    <citation type="submission" date="2024-01" db="EMBL/GenBank/DDBJ databases">
        <authorList>
            <person name="Allen C."/>
            <person name="Tagirdzhanova G."/>
        </authorList>
    </citation>
    <scope>NUCLEOTIDE SEQUENCE [LARGE SCALE GENOMIC DNA]</scope>
</reference>
<organism evidence="2 3">
    <name type="scientific">Sporothrix curviconia</name>
    <dbReference type="NCBI Taxonomy" id="1260050"/>
    <lineage>
        <taxon>Eukaryota</taxon>
        <taxon>Fungi</taxon>
        <taxon>Dikarya</taxon>
        <taxon>Ascomycota</taxon>
        <taxon>Pezizomycotina</taxon>
        <taxon>Sordariomycetes</taxon>
        <taxon>Sordariomycetidae</taxon>
        <taxon>Ophiostomatales</taxon>
        <taxon>Ophiostomataceae</taxon>
        <taxon>Sporothrix</taxon>
    </lineage>
</organism>
<dbReference type="Proteomes" id="UP001642405">
    <property type="component" value="Unassembled WGS sequence"/>
</dbReference>
<comment type="caution">
    <text evidence="2">The sequence shown here is derived from an EMBL/GenBank/DDBJ whole genome shotgun (WGS) entry which is preliminary data.</text>
</comment>
<sequence length="527" mass="56935">MQHPLSHISTVPLPALLATSLWLLLISRARPIQAAVLPAVFARAWPSSWFGGDDTGQKTLGLTDDSNESNTGLRWTSRGFASLGDSYSAGIGTHLDGAKEESCRLGLGAYPALLHTDLGIDTSVAGVTGKKGKKGKGDKGDDDKNITAFQWLSCTGATTLDVLGSSASSTPGQIDALVTDPTLAALDFLTLSIGGNDLGFFDVINACVFRFYGYYSGTCEAALLAAEALVAEDDLDHDHPSTSPTSFSARLIVILLQLLERVRWEKRPQFRILVTGYARFFNADTDLCDSCSMSVWWHYNNATGIPSNATDTTYLTKGLRRRMNHLVAGANRKLAAVVEQVNGRFGAASSQDQGHSPRILFVDYDAAFDGHRFCEPGVAEPDYKRDATWFFLVGGTDNDNDDDKKGDALLAPTVDPGSHLVDPLRCRVPADQRGDWGERALCDLVQARAADPGLLPAVGSLQADAGTSLMGLDKDAEEVEHGNGRLVSPQNSMWYVPTYYGKTFHPRSNGHMAIRDAIYSIWEENGL</sequence>
<evidence type="ECO:0008006" key="4">
    <source>
        <dbReference type="Google" id="ProtNLM"/>
    </source>
</evidence>
<evidence type="ECO:0000256" key="1">
    <source>
        <dbReference type="SAM" id="SignalP"/>
    </source>
</evidence>
<keyword evidence="3" id="KW-1185">Reference proteome</keyword>
<dbReference type="Gene3D" id="3.40.50.1110">
    <property type="entry name" value="SGNH hydrolase"/>
    <property type="match status" value="1"/>
</dbReference>
<accession>A0ABP0AXC9</accession>
<dbReference type="InterPro" id="IPR036514">
    <property type="entry name" value="SGNH_hydro_sf"/>
</dbReference>
<gene>
    <name evidence="2" type="ORF">SCUCBS95973_001285</name>
</gene>